<dbReference type="FunFam" id="3.30.500.10:FF:000001">
    <property type="entry name" value="H-2 class I histocompatibility antigen, alpha chain"/>
    <property type="match status" value="1"/>
</dbReference>
<dbReference type="InterPro" id="IPR007110">
    <property type="entry name" value="Ig-like_dom"/>
</dbReference>
<organism evidence="4 5">
    <name type="scientific">Latimeria chalumnae</name>
    <name type="common">Coelacanth</name>
    <dbReference type="NCBI Taxonomy" id="7897"/>
    <lineage>
        <taxon>Eukaryota</taxon>
        <taxon>Metazoa</taxon>
        <taxon>Chordata</taxon>
        <taxon>Craniata</taxon>
        <taxon>Vertebrata</taxon>
        <taxon>Euteleostomi</taxon>
        <taxon>Coelacanthiformes</taxon>
        <taxon>Coelacanthidae</taxon>
        <taxon>Latimeria</taxon>
    </lineage>
</organism>
<feature type="domain" description="Ig-like" evidence="3">
    <location>
        <begin position="208"/>
        <end position="294"/>
    </location>
</feature>
<dbReference type="EMBL" id="AFYH01115965">
    <property type="status" value="NOT_ANNOTATED_CDS"/>
    <property type="molecule type" value="Genomic_DNA"/>
</dbReference>
<dbReference type="Ensembl" id="ENSLACT00000014038.1">
    <property type="protein sequence ID" value="ENSLACP00000013939.1"/>
    <property type="gene ID" value="ENSLACG00000012273.1"/>
</dbReference>
<sequence length="294" mass="33815">EGHGSRGFVLIILRDYILSLSPAGSHSLRYFYTGTNGLPGLPEFVIVGYVDEVQIMQYDSESRRAVSRQRWMDEITQEDPQYWERNRQIAQATQPIFKVGVQIALQRFNQTSGGVHTLQEMYGCELRDDGTTGGFEQFAYDGQDFIAFDKETQTWIAAVQQAVITKHKWEADQAFNHGLKGYLEQECIEWLKKYMRYGKEMLERKVRPEVRIYDRPGSEKNSIALTCIVTGFHPRAIDVAWIRDGDTRMDNAHTDGILPNEDGTYQIKKTIEIGSDDKHMYACEVEHSSLEQKL</sequence>
<dbReference type="CDD" id="cd21029">
    <property type="entry name" value="IgC1_CD1"/>
    <property type="match status" value="1"/>
</dbReference>
<dbReference type="Bgee" id="ENSLACG00000012273">
    <property type="expression patterns" value="Expressed in pelvic fin and 6 other cell types or tissues"/>
</dbReference>
<reference evidence="4" key="3">
    <citation type="submission" date="2025-09" db="UniProtKB">
        <authorList>
            <consortium name="Ensembl"/>
        </authorList>
    </citation>
    <scope>IDENTIFICATION</scope>
</reference>
<dbReference type="InterPro" id="IPR050208">
    <property type="entry name" value="MHC_class-I_related"/>
</dbReference>
<dbReference type="Pfam" id="PF07654">
    <property type="entry name" value="C1-set"/>
    <property type="match status" value="1"/>
</dbReference>
<dbReference type="InterPro" id="IPR037055">
    <property type="entry name" value="MHC_I-like_Ag-recog_sf"/>
</dbReference>
<comment type="similarity">
    <text evidence="2">Belongs to the MHC class I family.</text>
</comment>
<dbReference type="GO" id="GO:0006955">
    <property type="term" value="P:immune response"/>
    <property type="evidence" value="ECO:0007669"/>
    <property type="project" value="TreeGrafter"/>
</dbReference>
<dbReference type="Gene3D" id="2.60.40.10">
    <property type="entry name" value="Immunoglobulins"/>
    <property type="match status" value="1"/>
</dbReference>
<dbReference type="PROSITE" id="PS00290">
    <property type="entry name" value="IG_MHC"/>
    <property type="match status" value="1"/>
</dbReference>
<dbReference type="STRING" id="7897.ENSLACP00000013939"/>
<evidence type="ECO:0000313" key="5">
    <source>
        <dbReference type="Proteomes" id="UP000008672"/>
    </source>
</evidence>
<dbReference type="AlphaFoldDB" id="H3AWB8"/>
<dbReference type="Pfam" id="PF00129">
    <property type="entry name" value="MHC_I"/>
    <property type="match status" value="1"/>
</dbReference>
<dbReference type="Proteomes" id="UP000008672">
    <property type="component" value="Unassembled WGS sequence"/>
</dbReference>
<evidence type="ECO:0000259" key="3">
    <source>
        <dbReference type="PROSITE" id="PS50835"/>
    </source>
</evidence>
<evidence type="ECO:0000256" key="1">
    <source>
        <dbReference type="ARBA" id="ARBA00023180"/>
    </source>
</evidence>
<dbReference type="InterPro" id="IPR011161">
    <property type="entry name" value="MHC_I-like_Ag-recog"/>
</dbReference>
<dbReference type="Gene3D" id="3.30.500.10">
    <property type="entry name" value="MHC class I-like antigen recognition-like"/>
    <property type="match status" value="1"/>
</dbReference>
<dbReference type="eggNOG" id="ENOG502RQEK">
    <property type="taxonomic scope" value="Eukaryota"/>
</dbReference>
<dbReference type="PRINTS" id="PR01638">
    <property type="entry name" value="MHCCLASSI"/>
</dbReference>
<keyword evidence="5" id="KW-1185">Reference proteome</keyword>
<evidence type="ECO:0000313" key="4">
    <source>
        <dbReference type="Ensembl" id="ENSLACP00000013939.1"/>
    </source>
</evidence>
<accession>H3AWB8</accession>
<evidence type="ECO:0000256" key="2">
    <source>
        <dbReference type="RuleBase" id="RU004439"/>
    </source>
</evidence>
<dbReference type="PANTHER" id="PTHR16675">
    <property type="entry name" value="MHC CLASS I-RELATED"/>
    <property type="match status" value="1"/>
</dbReference>
<protein>
    <recommendedName>
        <fullName evidence="3">Ig-like domain-containing protein</fullName>
    </recommendedName>
</protein>
<dbReference type="InterPro" id="IPR011162">
    <property type="entry name" value="MHC_I/II-like_Ag-recog"/>
</dbReference>
<keyword evidence="1" id="KW-0325">Glycoprotein</keyword>
<reference evidence="4" key="2">
    <citation type="submission" date="2025-08" db="UniProtKB">
        <authorList>
            <consortium name="Ensembl"/>
        </authorList>
    </citation>
    <scope>IDENTIFICATION</scope>
</reference>
<dbReference type="InParanoid" id="H3AWB8"/>
<dbReference type="EMBL" id="AFYH01115966">
    <property type="status" value="NOT_ANNOTATED_CDS"/>
    <property type="molecule type" value="Genomic_DNA"/>
</dbReference>
<dbReference type="OMA" id="KWITHEA"/>
<dbReference type="InterPro" id="IPR036179">
    <property type="entry name" value="Ig-like_dom_sf"/>
</dbReference>
<dbReference type="GO" id="GO:0005615">
    <property type="term" value="C:extracellular space"/>
    <property type="evidence" value="ECO:0007669"/>
    <property type="project" value="TreeGrafter"/>
</dbReference>
<dbReference type="SMART" id="SM00407">
    <property type="entry name" value="IGc1"/>
    <property type="match status" value="1"/>
</dbReference>
<reference evidence="5" key="1">
    <citation type="submission" date="2011-08" db="EMBL/GenBank/DDBJ databases">
        <title>The draft genome of Latimeria chalumnae.</title>
        <authorList>
            <person name="Di Palma F."/>
            <person name="Alfoldi J."/>
            <person name="Johnson J."/>
            <person name="Berlin A."/>
            <person name="Gnerre S."/>
            <person name="Jaffe D."/>
            <person name="MacCallum I."/>
            <person name="Young S."/>
            <person name="Walker B.J."/>
            <person name="Lander E."/>
            <person name="Lindblad-Toh K."/>
        </authorList>
    </citation>
    <scope>NUCLEOTIDE SEQUENCE [LARGE SCALE GENOMIC DNA]</scope>
    <source>
        <strain evidence="5">Wild caught</strain>
    </source>
</reference>
<dbReference type="PROSITE" id="PS50835">
    <property type="entry name" value="IG_LIKE"/>
    <property type="match status" value="1"/>
</dbReference>
<dbReference type="SUPFAM" id="SSF48726">
    <property type="entry name" value="Immunoglobulin"/>
    <property type="match status" value="1"/>
</dbReference>
<dbReference type="HOGENOM" id="CLU_047501_0_0_1"/>
<proteinExistence type="inferred from homology"/>
<dbReference type="GO" id="GO:0009897">
    <property type="term" value="C:external side of plasma membrane"/>
    <property type="evidence" value="ECO:0007669"/>
    <property type="project" value="TreeGrafter"/>
</dbReference>
<dbReference type="EMBL" id="AFYH01115967">
    <property type="status" value="NOT_ANNOTATED_CDS"/>
    <property type="molecule type" value="Genomic_DNA"/>
</dbReference>
<dbReference type="FunCoup" id="H3AWB8">
    <property type="interactions" value="438"/>
</dbReference>
<name>H3AWB8_LATCH</name>
<dbReference type="InterPro" id="IPR003006">
    <property type="entry name" value="Ig/MHC_CS"/>
</dbReference>
<dbReference type="SUPFAM" id="SSF54452">
    <property type="entry name" value="MHC antigen-recognition domain"/>
    <property type="match status" value="1"/>
</dbReference>
<dbReference type="PANTHER" id="PTHR16675:SF235">
    <property type="entry name" value="SHKT DOMAIN-CONTAINING PROTEIN"/>
    <property type="match status" value="1"/>
</dbReference>
<dbReference type="InterPro" id="IPR001039">
    <property type="entry name" value="MHC_I_a_a1/a2"/>
</dbReference>
<dbReference type="InterPro" id="IPR003597">
    <property type="entry name" value="Ig_C1-set"/>
</dbReference>
<dbReference type="InterPro" id="IPR013783">
    <property type="entry name" value="Ig-like_fold"/>
</dbReference>
<dbReference type="GeneTree" id="ENSGT01120000271825"/>